<protein>
    <submittedName>
        <fullName evidence="2">Membrane protein</fullName>
    </submittedName>
</protein>
<dbReference type="PANTHER" id="PTHR34543">
    <property type="entry name" value="PROTEIN ABA DEFICIENT 4, CHLOROPLASTIC"/>
    <property type="match status" value="1"/>
</dbReference>
<dbReference type="InterPro" id="IPR025461">
    <property type="entry name" value="ABA4-like"/>
</dbReference>
<proteinExistence type="predicted"/>
<keyword evidence="1" id="KW-1133">Transmembrane helix</keyword>
<name>A0A401IIU3_APHSA</name>
<evidence type="ECO:0000256" key="1">
    <source>
        <dbReference type="SAM" id="Phobius"/>
    </source>
</evidence>
<dbReference type="OrthoDB" id="345237at2"/>
<dbReference type="PANTHER" id="PTHR34543:SF1">
    <property type="entry name" value="PROTEIN ABA DEFICIENT 4, CHLOROPLASTIC"/>
    <property type="match status" value="1"/>
</dbReference>
<comment type="caution">
    <text evidence="2">The sequence shown here is derived from an EMBL/GenBank/DDBJ whole genome shotgun (WGS) entry which is preliminary data.</text>
</comment>
<feature type="transmembrane region" description="Helical" evidence="1">
    <location>
        <begin position="6"/>
        <end position="25"/>
    </location>
</feature>
<keyword evidence="1" id="KW-0472">Membrane</keyword>
<keyword evidence="1" id="KW-0812">Transmembrane</keyword>
<evidence type="ECO:0000313" key="2">
    <source>
        <dbReference type="EMBL" id="GBF81126.1"/>
    </source>
</evidence>
<reference evidence="3" key="1">
    <citation type="submission" date="2017-05" db="EMBL/GenBank/DDBJ databases">
        <title>Physiological properties and genetic analysis related to exopolysaccharide production of fresh-water unicellular cyanobacterium Aphanothece sacrum, Suizenji Nori, that has been cultured as a food source in Japan.</title>
        <authorList>
            <person name="Kanesaki Y."/>
            <person name="Yoshikawa S."/>
            <person name="Ohki K."/>
        </authorList>
    </citation>
    <scope>NUCLEOTIDE SEQUENCE [LARGE SCALE GENOMIC DNA]</scope>
    <source>
        <strain evidence="3">FPU1</strain>
    </source>
</reference>
<feature type="transmembrane region" description="Helical" evidence="1">
    <location>
        <begin position="108"/>
        <end position="131"/>
    </location>
</feature>
<keyword evidence="3" id="KW-1185">Reference proteome</keyword>
<sequence>MLDLNLLFNGANLLVLPFWTLMIILPNWGVTKKVMTSYLPFVPFALLYLYLFIGTFNGESAAAFANPTLPILAQLFSQESITLTGWVHFIVLDLFVGRYVYLEGQNKGIWTIHSLIFCLLAGPLGLLSHIFTTWIQGITKVENNQLDSTESSS</sequence>
<organism evidence="2 3">
    <name type="scientific">Aphanothece sacrum FPU1</name>
    <dbReference type="NCBI Taxonomy" id="1920663"/>
    <lineage>
        <taxon>Bacteria</taxon>
        <taxon>Bacillati</taxon>
        <taxon>Cyanobacteriota</taxon>
        <taxon>Cyanophyceae</taxon>
        <taxon>Oscillatoriophycideae</taxon>
        <taxon>Chroococcales</taxon>
        <taxon>Aphanothecaceae</taxon>
        <taxon>Aphanothece</taxon>
    </lineage>
</organism>
<dbReference type="Pfam" id="PF14108">
    <property type="entry name" value="ABA4-like"/>
    <property type="match status" value="1"/>
</dbReference>
<dbReference type="Proteomes" id="UP000287247">
    <property type="component" value="Unassembled WGS sequence"/>
</dbReference>
<feature type="transmembrane region" description="Helical" evidence="1">
    <location>
        <begin position="76"/>
        <end position="96"/>
    </location>
</feature>
<dbReference type="RefSeq" id="WP_124976738.1">
    <property type="nucleotide sequence ID" value="NZ_BDQK01000013.1"/>
</dbReference>
<feature type="transmembrane region" description="Helical" evidence="1">
    <location>
        <begin position="37"/>
        <end position="56"/>
    </location>
</feature>
<accession>A0A401IIU3</accession>
<dbReference type="AlphaFoldDB" id="A0A401IIU3"/>
<gene>
    <name evidence="2" type="ORF">AsFPU1_2538</name>
</gene>
<evidence type="ECO:0000313" key="3">
    <source>
        <dbReference type="Proteomes" id="UP000287247"/>
    </source>
</evidence>
<dbReference type="EMBL" id="BDQK01000013">
    <property type="protein sequence ID" value="GBF81126.1"/>
    <property type="molecule type" value="Genomic_DNA"/>
</dbReference>